<accession>Q0W1S2</accession>
<dbReference type="PROSITE" id="PS51710">
    <property type="entry name" value="G_OBG"/>
    <property type="match status" value="1"/>
</dbReference>
<dbReference type="Pfam" id="PF08438">
    <property type="entry name" value="YGR210-like_G4"/>
    <property type="match status" value="1"/>
</dbReference>
<dbReference type="InterPro" id="IPR027417">
    <property type="entry name" value="P-loop_NTPase"/>
</dbReference>
<dbReference type="SUPFAM" id="SSF52540">
    <property type="entry name" value="P-loop containing nucleoside triphosphate hydrolases"/>
    <property type="match status" value="1"/>
</dbReference>
<organism evidence="3 4">
    <name type="scientific">Methanocella arvoryzae (strain DSM 22066 / NBRC 105507 / MRE50)</name>
    <dbReference type="NCBI Taxonomy" id="351160"/>
    <lineage>
        <taxon>Archaea</taxon>
        <taxon>Methanobacteriati</taxon>
        <taxon>Methanobacteriota</taxon>
        <taxon>Stenosarchaea group</taxon>
        <taxon>Methanomicrobia</taxon>
        <taxon>Methanocellales</taxon>
        <taxon>Methanocellaceae</taxon>
        <taxon>Methanocella</taxon>
    </lineage>
</organism>
<dbReference type="GO" id="GO:0016887">
    <property type="term" value="F:ATP hydrolysis activity"/>
    <property type="evidence" value="ECO:0007669"/>
    <property type="project" value="TreeGrafter"/>
</dbReference>
<dbReference type="CDD" id="cd01669">
    <property type="entry name" value="TGS_MJ1332_like"/>
    <property type="match status" value="1"/>
</dbReference>
<dbReference type="Gene3D" id="1.10.8.470">
    <property type="match status" value="1"/>
</dbReference>
<dbReference type="NCBIfam" id="NF007171">
    <property type="entry name" value="PRK09602.1"/>
    <property type="match status" value="1"/>
</dbReference>
<protein>
    <submittedName>
        <fullName evidence="3">Conserved GTP-binding protein</fullName>
    </submittedName>
</protein>
<keyword evidence="4" id="KW-1185">Reference proteome</keyword>
<dbReference type="InterPro" id="IPR013646">
    <property type="entry name" value="YGR210-like_G4"/>
</dbReference>
<feature type="domain" description="OBG-type G" evidence="2">
    <location>
        <begin position="3"/>
        <end position="269"/>
    </location>
</feature>
<dbReference type="Gene3D" id="3.40.50.300">
    <property type="entry name" value="P-loop containing nucleotide triphosphate hydrolases"/>
    <property type="match status" value="1"/>
</dbReference>
<dbReference type="Pfam" id="PF01926">
    <property type="entry name" value="MMR_HSR1"/>
    <property type="match status" value="1"/>
</dbReference>
<dbReference type="InterPro" id="IPR031167">
    <property type="entry name" value="G_OBG"/>
</dbReference>
<dbReference type="eggNOG" id="arCOG00357">
    <property type="taxonomic scope" value="Archaea"/>
</dbReference>
<dbReference type="RefSeq" id="WP_012034914.1">
    <property type="nucleotide sequence ID" value="NC_009464.1"/>
</dbReference>
<dbReference type="InterPro" id="IPR004095">
    <property type="entry name" value="TGS"/>
</dbReference>
<reference evidence="3 4" key="1">
    <citation type="journal article" date="2006" name="Science">
        <title>Genome of rice cluster I archaea -- the key methane producers in the rice rhizosphere.</title>
        <authorList>
            <person name="Erkel C."/>
            <person name="Kube M."/>
            <person name="Reinhardt R."/>
            <person name="Liesack W."/>
        </authorList>
    </citation>
    <scope>NUCLEOTIDE SEQUENCE [LARGE SCALE GENOMIC DNA]</scope>
    <source>
        <strain evidence="4">DSM 22066 / NBRC 105507 / MRE50</strain>
    </source>
</reference>
<dbReference type="PANTHER" id="PTHR23305">
    <property type="entry name" value="OBG GTPASE FAMILY"/>
    <property type="match status" value="1"/>
</dbReference>
<dbReference type="GeneID" id="5143108"/>
<evidence type="ECO:0000259" key="2">
    <source>
        <dbReference type="PROSITE" id="PS51710"/>
    </source>
</evidence>
<sequence length="397" mass="43420">MTILIALAGKPNAGKSSFFKSATLADVEIANYPFTTIKPNHGVSYVRTRCPSVELKVECTKCQDGERFIAVELLDVAGLVPDAYKGKGLGNKFLDDMRQAEAVIHVIDASGGTDIEGNTVPIGSHDPMEDVKFLENEITMWMYGILSNNWMKLAKKSGSGGARVEEVVAEQFAGLGITDLMARQAIHEIGLDSKAIVNWDEQDMIALSESLRKVSKPMIIAANKADVAPAANIEKLKSLEKQGYKVIPCSAGIELALRTAAKNNYIEYMPGDKDFTIKDPAKLSAPQKAALEKMREFIVKNGGTGIQQCLNTVVYELLGFITVYPVEDETHFTNKDGVAFPDAFLIKKGSTAKDLAYRVHTQIGDSFLFAVNARTKMRLGEKHELADNDIIKIVSTR</sequence>
<gene>
    <name evidence="3" type="ORF">RCIX2622</name>
</gene>
<evidence type="ECO:0000256" key="1">
    <source>
        <dbReference type="ARBA" id="ARBA00022741"/>
    </source>
</evidence>
<dbReference type="InterPro" id="IPR006073">
    <property type="entry name" value="GTP-bd"/>
</dbReference>
<dbReference type="EMBL" id="AM114193">
    <property type="protein sequence ID" value="CAJ37671.1"/>
    <property type="molecule type" value="Genomic_DNA"/>
</dbReference>
<evidence type="ECO:0000313" key="4">
    <source>
        <dbReference type="Proteomes" id="UP000000663"/>
    </source>
</evidence>
<dbReference type="PRINTS" id="PR00326">
    <property type="entry name" value="GTP1OBG"/>
</dbReference>
<proteinExistence type="predicted"/>
<dbReference type="OrthoDB" id="5875at2157"/>
<dbReference type="PANTHER" id="PTHR23305:SF1">
    <property type="entry name" value="OBG-TYPE G DOMAIN-CONTAINING PROTEIN"/>
    <property type="match status" value="1"/>
</dbReference>
<dbReference type="InterPro" id="IPR012676">
    <property type="entry name" value="TGS-like"/>
</dbReference>
<dbReference type="Proteomes" id="UP000000663">
    <property type="component" value="Chromosome"/>
</dbReference>
<keyword evidence="1" id="KW-0547">Nucleotide-binding</keyword>
<dbReference type="SUPFAM" id="SSF81271">
    <property type="entry name" value="TGS-like"/>
    <property type="match status" value="1"/>
</dbReference>
<dbReference type="PATRIC" id="fig|351160.9.peg.609"/>
<dbReference type="Gene3D" id="3.10.20.30">
    <property type="match status" value="1"/>
</dbReference>
<dbReference type="GO" id="GO:0005525">
    <property type="term" value="F:GTP binding"/>
    <property type="evidence" value="ECO:0007669"/>
    <property type="project" value="InterPro"/>
</dbReference>
<dbReference type="AlphaFoldDB" id="Q0W1S2"/>
<dbReference type="InterPro" id="IPR012675">
    <property type="entry name" value="Beta-grasp_dom_sf"/>
</dbReference>
<dbReference type="KEGG" id="rci:RCIX2622"/>
<dbReference type="Pfam" id="PF02824">
    <property type="entry name" value="TGS"/>
    <property type="match status" value="1"/>
</dbReference>
<name>Q0W1S2_METAR</name>
<dbReference type="GO" id="GO:0005737">
    <property type="term" value="C:cytoplasm"/>
    <property type="evidence" value="ECO:0007669"/>
    <property type="project" value="TreeGrafter"/>
</dbReference>
<dbReference type="STRING" id="351160.RCIX2622"/>
<evidence type="ECO:0000313" key="3">
    <source>
        <dbReference type="EMBL" id="CAJ37671.1"/>
    </source>
</evidence>
<dbReference type="CDD" id="cd01899">
    <property type="entry name" value="Ygr210"/>
    <property type="match status" value="1"/>
</dbReference>